<proteinExistence type="predicted"/>
<dbReference type="InterPro" id="IPR013976">
    <property type="entry name" value="HDOD"/>
</dbReference>
<evidence type="ECO:0000313" key="4">
    <source>
        <dbReference type="Proteomes" id="UP000245081"/>
    </source>
</evidence>
<dbReference type="PANTHER" id="PTHR33525">
    <property type="match status" value="1"/>
</dbReference>
<dbReference type="Pfam" id="PF08668">
    <property type="entry name" value="HDOD"/>
    <property type="match status" value="1"/>
</dbReference>
<feature type="domain" description="HDOD" evidence="2">
    <location>
        <begin position="101"/>
        <end position="294"/>
    </location>
</feature>
<dbReference type="Proteomes" id="UP000245081">
    <property type="component" value="Unassembled WGS sequence"/>
</dbReference>
<dbReference type="AlphaFoldDB" id="A0A2R5F998"/>
<dbReference type="InterPro" id="IPR052340">
    <property type="entry name" value="RNase_Y/CdgJ"/>
</dbReference>
<organism evidence="3 4">
    <name type="scientific">Novimethylophilus kurashikiensis</name>
    <dbReference type="NCBI Taxonomy" id="1825523"/>
    <lineage>
        <taxon>Bacteria</taxon>
        <taxon>Pseudomonadati</taxon>
        <taxon>Pseudomonadota</taxon>
        <taxon>Betaproteobacteria</taxon>
        <taxon>Nitrosomonadales</taxon>
        <taxon>Methylophilaceae</taxon>
        <taxon>Novimethylophilus</taxon>
    </lineage>
</organism>
<reference evidence="3 4" key="1">
    <citation type="journal article" date="2018" name="Environ. Microbiol.">
        <title>Isolation and genomic characterization of Novimethylophilus kurashikiensis gen. nov. sp. nov., a new lanthanide-dependent methylotrophic species of Methylophilaceae.</title>
        <authorList>
            <person name="Lv H."/>
            <person name="Sahin N."/>
            <person name="Tani A."/>
        </authorList>
    </citation>
    <scope>NUCLEOTIDE SEQUENCE [LARGE SCALE GENOMIC DNA]</scope>
    <source>
        <strain evidence="3 4">La2-4</strain>
    </source>
</reference>
<dbReference type="PROSITE" id="PS51833">
    <property type="entry name" value="HDOD"/>
    <property type="match status" value="1"/>
</dbReference>
<dbReference type="SUPFAM" id="SSF109604">
    <property type="entry name" value="HD-domain/PDEase-like"/>
    <property type="match status" value="1"/>
</dbReference>
<feature type="compositionally biased region" description="Polar residues" evidence="1">
    <location>
        <begin position="44"/>
        <end position="57"/>
    </location>
</feature>
<dbReference type="OrthoDB" id="8907828at2"/>
<keyword evidence="4" id="KW-1185">Reference proteome</keyword>
<dbReference type="EMBL" id="BDOQ01000003">
    <property type="protein sequence ID" value="GBG13493.1"/>
    <property type="molecule type" value="Genomic_DNA"/>
</dbReference>
<gene>
    <name evidence="3" type="ORF">NMK_1043</name>
</gene>
<sequence length="386" mass="41176">MITFLAVISAAIVLLVLVSRRSKAEVGVKGQPGLNKTAEMPVQPSMQQPLSSPTVSSAEPLASVLPDPRPVPEALQTLKLQTADVLDGATLQSLMDRISNIPRPPRSFVKMVSGNALATATSDELADLVMSEPLIAAKVIARVNAPLYGLSKPVVNVGQAITFLGMNNVRAICVQYLLEESFKADIPQRQAIFDDIWTSSALASDLCFRLAQKLNLPNPGVLSTLTVLSYIGHIAAAYLLPANEIEVSKADLVERVRVEQASLGIAAGEISRLLMLAWALPDELVQTVSGIDRMLFADADQSLDSHRMDSAALCYLSARLGERLAHGDIAVPLGMEAVDAAGDDFFHLAPRLRSAAFIKLPEALQAKDLNLAVETMLEGVSGSAHS</sequence>
<accession>A0A2R5F998</accession>
<name>A0A2R5F998_9PROT</name>
<evidence type="ECO:0000313" key="3">
    <source>
        <dbReference type="EMBL" id="GBG13493.1"/>
    </source>
</evidence>
<dbReference type="PANTHER" id="PTHR33525:SF4">
    <property type="entry name" value="CYCLIC DI-GMP PHOSPHODIESTERASE CDGJ"/>
    <property type="match status" value="1"/>
</dbReference>
<evidence type="ECO:0000259" key="2">
    <source>
        <dbReference type="PROSITE" id="PS51833"/>
    </source>
</evidence>
<feature type="region of interest" description="Disordered" evidence="1">
    <location>
        <begin position="33"/>
        <end position="59"/>
    </location>
</feature>
<comment type="caution">
    <text evidence="3">The sequence shown here is derived from an EMBL/GenBank/DDBJ whole genome shotgun (WGS) entry which is preliminary data.</text>
</comment>
<protein>
    <submittedName>
        <fullName evidence="3">Lipid-A-disaccharide synthase</fullName>
    </submittedName>
</protein>
<evidence type="ECO:0000256" key="1">
    <source>
        <dbReference type="SAM" id="MobiDB-lite"/>
    </source>
</evidence>
<dbReference type="Gene3D" id="1.10.3210.10">
    <property type="entry name" value="Hypothetical protein af1432"/>
    <property type="match status" value="1"/>
</dbReference>